<dbReference type="AlphaFoldDB" id="A0A1X7RSY5"/>
<dbReference type="EMBL" id="LT853696">
    <property type="protein sequence ID" value="SMQ50564.1"/>
    <property type="molecule type" value="Genomic_DNA"/>
</dbReference>
<dbReference type="InterPro" id="IPR002347">
    <property type="entry name" value="SDR_fam"/>
</dbReference>
<evidence type="ECO:0000313" key="3">
    <source>
        <dbReference type="Proteomes" id="UP000215127"/>
    </source>
</evidence>
<dbReference type="Gene3D" id="3.40.50.720">
    <property type="entry name" value="NAD(P)-binding Rossmann-like Domain"/>
    <property type="match status" value="1"/>
</dbReference>
<sequence length="399" mass="43362">MDPSTTKTYAVIGASRGIGHEFVSQLLSKGHRLIATTRGGQSGDAARLWPGSGEGRCEVYDCDMLSEASIDAFVKALVEDGVKEIDTVIVNAGVLDYPNRATEVTYTSLLHHLQTNTIGPTILSARLLSSPIPLHKLIFISSDSSSATRFLSHEDGFAAYAASKAALNTLLRHMSAELHRKGSETVVLALHPGEVYTDMARAVEGKVGWEVEGMLSVGESVRGCVDVIEGRGKGDSGTFWTWEGEVSFLSCVDVKVRVCMLMSGRVAISVVRHVNRQSQETNIVCTEDISFKRYKIRHHHPLFPTIPFSTSLIASALANLNFNSSLSSLTTFSASSNSVTRSTFLCRYLLAASVFFCRFCTFVGSPSHSPSEDGELRFIRPSEVELGVVVGRVEDEEDC</sequence>
<dbReference type="InterPro" id="IPR036291">
    <property type="entry name" value="NAD(P)-bd_dom_sf"/>
</dbReference>
<evidence type="ECO:0008006" key="4">
    <source>
        <dbReference type="Google" id="ProtNLM"/>
    </source>
</evidence>
<accession>A0A1X7RSY5</accession>
<organism evidence="2 3">
    <name type="scientific">Zymoseptoria tritici (strain ST99CH_3D7)</name>
    <dbReference type="NCBI Taxonomy" id="1276538"/>
    <lineage>
        <taxon>Eukaryota</taxon>
        <taxon>Fungi</taxon>
        <taxon>Dikarya</taxon>
        <taxon>Ascomycota</taxon>
        <taxon>Pezizomycotina</taxon>
        <taxon>Dothideomycetes</taxon>
        <taxon>Dothideomycetidae</taxon>
        <taxon>Mycosphaerellales</taxon>
        <taxon>Mycosphaerellaceae</taxon>
        <taxon>Zymoseptoria</taxon>
    </lineage>
</organism>
<dbReference type="PROSITE" id="PS00061">
    <property type="entry name" value="ADH_SHORT"/>
    <property type="match status" value="1"/>
</dbReference>
<dbReference type="SUPFAM" id="SSF51735">
    <property type="entry name" value="NAD(P)-binding Rossmann-fold domains"/>
    <property type="match status" value="1"/>
</dbReference>
<protein>
    <recommendedName>
        <fullName evidence="4">NAD(P)-binding protein</fullName>
    </recommendedName>
</protein>
<reference evidence="2 3" key="1">
    <citation type="submission" date="2016-06" db="EMBL/GenBank/DDBJ databases">
        <authorList>
            <person name="Kjaerup R.B."/>
            <person name="Dalgaard T.S."/>
            <person name="Juul-Madsen H.R."/>
        </authorList>
    </citation>
    <scope>NUCLEOTIDE SEQUENCE [LARGE SCALE GENOMIC DNA]</scope>
</reference>
<evidence type="ECO:0000313" key="2">
    <source>
        <dbReference type="EMBL" id="SMQ50564.1"/>
    </source>
</evidence>
<evidence type="ECO:0000256" key="1">
    <source>
        <dbReference type="ARBA" id="ARBA00022857"/>
    </source>
</evidence>
<dbReference type="Pfam" id="PF00106">
    <property type="entry name" value="adh_short"/>
    <property type="match status" value="1"/>
</dbReference>
<keyword evidence="1" id="KW-0521">NADP</keyword>
<dbReference type="InterPro" id="IPR020904">
    <property type="entry name" value="Sc_DH/Rdtase_CS"/>
</dbReference>
<keyword evidence="3" id="KW-1185">Reference proteome</keyword>
<dbReference type="PRINTS" id="PR00081">
    <property type="entry name" value="GDHRDH"/>
</dbReference>
<proteinExistence type="predicted"/>
<dbReference type="PANTHER" id="PTHR45458:SF1">
    <property type="entry name" value="SHORT CHAIN DEHYDROGENASE"/>
    <property type="match status" value="1"/>
</dbReference>
<name>A0A1X7RSY5_ZYMT9</name>
<dbReference type="GO" id="GO:0016616">
    <property type="term" value="F:oxidoreductase activity, acting on the CH-OH group of donors, NAD or NADP as acceptor"/>
    <property type="evidence" value="ECO:0007669"/>
    <property type="project" value="TreeGrafter"/>
</dbReference>
<dbReference type="InterPro" id="IPR052184">
    <property type="entry name" value="SDR_enzymes"/>
</dbReference>
<dbReference type="PANTHER" id="PTHR45458">
    <property type="entry name" value="SHORT-CHAIN DEHYDROGENASE/REDUCTASE SDR"/>
    <property type="match status" value="1"/>
</dbReference>
<dbReference type="Proteomes" id="UP000215127">
    <property type="component" value="Chromosome 5"/>
</dbReference>
<gene>
    <name evidence="2" type="ORF">ZT3D7_G5717</name>
</gene>